<accession>A0A7S2V2L2</accession>
<evidence type="ECO:0000313" key="2">
    <source>
        <dbReference type="EMBL" id="CAD9864938.1"/>
    </source>
</evidence>
<dbReference type="EMBL" id="HBHR01013666">
    <property type="protein sequence ID" value="CAD9864938.1"/>
    <property type="molecule type" value="Transcribed_RNA"/>
</dbReference>
<dbReference type="AlphaFoldDB" id="A0A7S2V2L2"/>
<feature type="region of interest" description="Disordered" evidence="1">
    <location>
        <begin position="24"/>
        <end position="49"/>
    </location>
</feature>
<name>A0A7S2V2L2_9STRA</name>
<evidence type="ECO:0000256" key="1">
    <source>
        <dbReference type="SAM" id="MobiDB-lite"/>
    </source>
</evidence>
<sequence length="109" mass="12800">MDETEFGRKLSQFPVVRDRNYHKIQWKKDNPAQQNDFETSKKKNDQPAVTDISEERCNDFWSALDELLVTSYPVAQAKRIKDEFKKMHKKNVNSFCLEDVEDVLSLCAT</sequence>
<protein>
    <submittedName>
        <fullName evidence="2">Uncharacterized protein</fullName>
    </submittedName>
</protein>
<reference evidence="2" key="1">
    <citation type="submission" date="2021-01" db="EMBL/GenBank/DDBJ databases">
        <authorList>
            <person name="Corre E."/>
            <person name="Pelletier E."/>
            <person name="Niang G."/>
            <person name="Scheremetjew M."/>
            <person name="Finn R."/>
            <person name="Kale V."/>
            <person name="Holt S."/>
            <person name="Cochrane G."/>
            <person name="Meng A."/>
            <person name="Brown T."/>
            <person name="Cohen L."/>
        </authorList>
    </citation>
    <scope>NUCLEOTIDE SEQUENCE</scope>
    <source>
        <strain evidence="2">CCMP1661</strain>
    </source>
</reference>
<gene>
    <name evidence="2" type="ORF">FJAP1339_LOCUS6739</name>
</gene>
<proteinExistence type="predicted"/>
<organism evidence="2">
    <name type="scientific">Fibrocapsa japonica</name>
    <dbReference type="NCBI Taxonomy" id="94617"/>
    <lineage>
        <taxon>Eukaryota</taxon>
        <taxon>Sar</taxon>
        <taxon>Stramenopiles</taxon>
        <taxon>Ochrophyta</taxon>
        <taxon>Raphidophyceae</taxon>
        <taxon>Chattonellales</taxon>
        <taxon>Chattonellaceae</taxon>
        <taxon>Fibrocapsa</taxon>
    </lineage>
</organism>